<keyword evidence="6" id="KW-0131">Cell cycle</keyword>
<protein>
    <submittedName>
        <fullName evidence="9">Mitotic spindle assembly checkpoint protein MAD1</fullName>
    </submittedName>
</protein>
<dbReference type="Proteomes" id="UP000887458">
    <property type="component" value="Unassembled WGS sequence"/>
</dbReference>
<evidence type="ECO:0000256" key="6">
    <source>
        <dbReference type="ARBA" id="ARBA00023306"/>
    </source>
</evidence>
<evidence type="ECO:0000256" key="5">
    <source>
        <dbReference type="ARBA" id="ARBA00023242"/>
    </source>
</evidence>
<keyword evidence="10" id="KW-1185">Reference proteome</keyword>
<evidence type="ECO:0000256" key="2">
    <source>
        <dbReference type="ARBA" id="ARBA00008029"/>
    </source>
</evidence>
<evidence type="ECO:0000313" key="10">
    <source>
        <dbReference type="Proteomes" id="UP000887458"/>
    </source>
</evidence>
<feature type="compositionally biased region" description="Polar residues" evidence="8">
    <location>
        <begin position="1"/>
        <end position="25"/>
    </location>
</feature>
<evidence type="ECO:0000256" key="4">
    <source>
        <dbReference type="ARBA" id="ARBA00022776"/>
    </source>
</evidence>
<organism evidence="9 10">
    <name type="scientific">Dermatophagoides pteronyssinus</name>
    <name type="common">European house dust mite</name>
    <dbReference type="NCBI Taxonomy" id="6956"/>
    <lineage>
        <taxon>Eukaryota</taxon>
        <taxon>Metazoa</taxon>
        <taxon>Ecdysozoa</taxon>
        <taxon>Arthropoda</taxon>
        <taxon>Chelicerata</taxon>
        <taxon>Arachnida</taxon>
        <taxon>Acari</taxon>
        <taxon>Acariformes</taxon>
        <taxon>Sarcoptiformes</taxon>
        <taxon>Astigmata</taxon>
        <taxon>Psoroptidia</taxon>
        <taxon>Analgoidea</taxon>
        <taxon>Pyroglyphidae</taxon>
        <taxon>Dermatophagoidinae</taxon>
        <taxon>Dermatophagoides</taxon>
    </lineage>
</organism>
<feature type="coiled-coil region" evidence="7">
    <location>
        <begin position="451"/>
        <end position="513"/>
    </location>
</feature>
<comment type="caution">
    <text evidence="9">The sequence shown here is derived from an EMBL/GenBank/DDBJ whole genome shotgun (WGS) entry which is preliminary data.</text>
</comment>
<dbReference type="InterPro" id="IPR008672">
    <property type="entry name" value="Mad1"/>
</dbReference>
<dbReference type="PANTHER" id="PTHR23168:SF0">
    <property type="entry name" value="MITOTIC SPINDLE ASSEMBLY CHECKPOINT PROTEIN MAD1"/>
    <property type="match status" value="1"/>
</dbReference>
<name>A0ABQ8JTR5_DERPT</name>
<accession>A0ABQ8JTR5</accession>
<dbReference type="SUPFAM" id="SSF75704">
    <property type="entry name" value="Mitotic arrest deficient-like 1, Mad1"/>
    <property type="match status" value="1"/>
</dbReference>
<evidence type="ECO:0000256" key="1">
    <source>
        <dbReference type="ARBA" id="ARBA00004123"/>
    </source>
</evidence>
<dbReference type="EMBL" id="NJHN03000012">
    <property type="protein sequence ID" value="KAH9426013.1"/>
    <property type="molecule type" value="Genomic_DNA"/>
</dbReference>
<feature type="coiled-coil region" evidence="7">
    <location>
        <begin position="167"/>
        <end position="421"/>
    </location>
</feature>
<proteinExistence type="inferred from homology"/>
<comment type="subcellular location">
    <subcellularLocation>
        <location evidence="1">Nucleus</location>
    </subcellularLocation>
</comment>
<keyword evidence="5" id="KW-0539">Nucleus</keyword>
<feature type="coiled-coil region" evidence="7">
    <location>
        <begin position="626"/>
        <end position="656"/>
    </location>
</feature>
<dbReference type="Gene3D" id="6.10.250.90">
    <property type="match status" value="1"/>
</dbReference>
<comment type="similarity">
    <text evidence="2">Belongs to the MAD1 family.</text>
</comment>
<keyword evidence="4" id="KW-0498">Mitosis</keyword>
<reference evidence="9 10" key="2">
    <citation type="journal article" date="2022" name="Mol. Biol. Evol.">
        <title>Comparative Genomics Reveals Insights into the Divergent Evolution of Astigmatic Mites and Household Pest Adaptations.</title>
        <authorList>
            <person name="Xiong Q."/>
            <person name="Wan A.T."/>
            <person name="Liu X."/>
            <person name="Fung C.S."/>
            <person name="Xiao X."/>
            <person name="Malainual N."/>
            <person name="Hou J."/>
            <person name="Wang L."/>
            <person name="Wang M."/>
            <person name="Yang K.Y."/>
            <person name="Cui Y."/>
            <person name="Leung E.L."/>
            <person name="Nong W."/>
            <person name="Shin S.K."/>
            <person name="Au S.W."/>
            <person name="Jeong K.Y."/>
            <person name="Chew F.T."/>
            <person name="Hui J.H."/>
            <person name="Leung T.F."/>
            <person name="Tungtrongchitr A."/>
            <person name="Zhong N."/>
            <person name="Liu Z."/>
            <person name="Tsui S.K."/>
        </authorList>
    </citation>
    <scope>NUCLEOTIDE SEQUENCE [LARGE SCALE GENOMIC DNA]</scope>
    <source>
        <strain evidence="9">Derp</strain>
    </source>
</reference>
<keyword evidence="7" id="KW-0175">Coiled coil</keyword>
<feature type="coiled-coil region" evidence="7">
    <location>
        <begin position="538"/>
        <end position="589"/>
    </location>
</feature>
<feature type="region of interest" description="Disordered" evidence="8">
    <location>
        <begin position="1"/>
        <end position="41"/>
    </location>
</feature>
<sequence length="785" mass="92232">MDSSIPTFSSKKPSGSRIPNISSIPRPSMIPTTAKKPSNSNIMFSGIKRPRPNDPSVSHIPTSVSKFKRSTPLSLMKAKINRHNMMDDSNPPDLKLDFRSPMPMSRSVSAMSISSKLSNVQKSDVNNSKISSNSSLFEESTLIPRTVESKATSPIVDWKTITKDTEVISYKVRINVLQKEVNELQRTNSELRIDNEVNATRYQNEIEEYKKQTKELQNEIQTLKKNEEKLKYEFDEFQKLHLEQSKLMDKQNVEHEKEISKLKEELFQAKSDGEKQRSQLSMDTFNFEHRISLLQSENDQLRQENELHRSNLLDFDLKNKEIENLKLKLNQANSTIEQLKTELKSFEESKKLEPILQDVLSQLRTMKDENVNLKNKNDLLSSVHEKNVMLNEKLLGYETKIDILQQQLNKKNIDIHALESSKEKLLKWTQIVGIDSPEIVAEKIMTFNEQISLLNVENDLLKSKIKTFEEKISNENFLLKSNELNLKNAETKITKLNELLERTNKKCLFLSKEVDYYKKMASQDSVNKNSDVNNSQKITELESIIEQYKTTANKFETELNEARKELETKRLLDKENEELKNEIQRIKELNPHICTNVSMLDCSTLQTNEKQFRIIHLKDNPVSWEIKKRNEEFEKLKEENERLKCLVEILERGETNNADITRQIDEGLQYRFKMKKMEELISRYEQQSIIFKDKFRKHLDDFRRCCMEVTGFQIDFLRNKYRLRSKLAFKNEFYVEFDGKHIRLIENEVTKRLNDKIDLYINEHKSFPAFFASYTLELFKEQTMI</sequence>
<dbReference type="Gene3D" id="3.30.457.60">
    <property type="match status" value="1"/>
</dbReference>
<evidence type="ECO:0000313" key="9">
    <source>
        <dbReference type="EMBL" id="KAH9426013.1"/>
    </source>
</evidence>
<evidence type="ECO:0000256" key="3">
    <source>
        <dbReference type="ARBA" id="ARBA00022618"/>
    </source>
</evidence>
<keyword evidence="3" id="KW-0132">Cell division</keyword>
<reference evidence="9 10" key="1">
    <citation type="journal article" date="2018" name="J. Allergy Clin. Immunol.">
        <title>High-quality assembly of Dermatophagoides pteronyssinus genome and transcriptome reveals a wide range of novel allergens.</title>
        <authorList>
            <person name="Liu X.Y."/>
            <person name="Yang K.Y."/>
            <person name="Wang M.Q."/>
            <person name="Kwok J.S."/>
            <person name="Zeng X."/>
            <person name="Yang Z."/>
            <person name="Xiao X.J."/>
            <person name="Lau C.P."/>
            <person name="Li Y."/>
            <person name="Huang Z.M."/>
            <person name="Ba J.G."/>
            <person name="Yim A.K."/>
            <person name="Ouyang C.Y."/>
            <person name="Ngai S.M."/>
            <person name="Chan T.F."/>
            <person name="Leung E.L."/>
            <person name="Liu L."/>
            <person name="Liu Z.G."/>
            <person name="Tsui S.K."/>
        </authorList>
    </citation>
    <scope>NUCLEOTIDE SEQUENCE [LARGE SCALE GENOMIC DNA]</scope>
    <source>
        <strain evidence="9">Derp</strain>
    </source>
</reference>
<dbReference type="Pfam" id="PF05557">
    <property type="entry name" value="MAD"/>
    <property type="match status" value="2"/>
</dbReference>
<evidence type="ECO:0000256" key="8">
    <source>
        <dbReference type="SAM" id="MobiDB-lite"/>
    </source>
</evidence>
<evidence type="ECO:0000256" key="7">
    <source>
        <dbReference type="SAM" id="Coils"/>
    </source>
</evidence>
<dbReference type="PANTHER" id="PTHR23168">
    <property type="entry name" value="MITOTIC SPINDLE ASSEMBLY CHECKPOINT PROTEIN MAD1 MITOTIC ARREST DEFICIENT-LIKE PROTEIN 1"/>
    <property type="match status" value="1"/>
</dbReference>
<gene>
    <name evidence="9" type="primary">MAD1L1</name>
    <name evidence="9" type="ORF">DERP_006953</name>
</gene>